<comment type="caution">
    <text evidence="1">The sequence shown here is derived from an EMBL/GenBank/DDBJ whole genome shotgun (WGS) entry which is preliminary data.</text>
</comment>
<reference evidence="1 2" key="1">
    <citation type="submission" date="2015-08" db="EMBL/GenBank/DDBJ databases">
        <title>Comparative genomics of the Campylobacter concisus group.</title>
        <authorList>
            <person name="Yee E."/>
            <person name="Chapman M.H."/>
            <person name="Huynh S."/>
            <person name="Bono J.L."/>
            <person name="On S.L."/>
            <person name="St Leger J."/>
            <person name="Foster G."/>
            <person name="Parker C.T."/>
            <person name="Miller W.G."/>
        </authorList>
    </citation>
    <scope>NUCLEOTIDE SEQUENCE [LARGE SCALE GENOMIC DNA]</scope>
    <source>
        <strain evidence="1 2">RM9337</strain>
    </source>
</reference>
<dbReference type="InterPro" id="IPR011197">
    <property type="entry name" value="UCP012318"/>
</dbReference>
<dbReference type="AlphaFoldDB" id="A0AAW3ZS52"/>
<dbReference type="RefSeq" id="WP_170016099.1">
    <property type="nucleotide sequence ID" value="NZ_CP012545.1"/>
</dbReference>
<dbReference type="InterPro" id="IPR009078">
    <property type="entry name" value="Ferritin-like_SF"/>
</dbReference>
<organism evidence="1 2">
    <name type="scientific">Campylobacter californiensis</name>
    <dbReference type="NCBI Taxonomy" id="1032243"/>
    <lineage>
        <taxon>Bacteria</taxon>
        <taxon>Pseudomonadati</taxon>
        <taxon>Campylobacterota</taxon>
        <taxon>Epsilonproteobacteria</taxon>
        <taxon>Campylobacterales</taxon>
        <taxon>Campylobacteraceae</taxon>
        <taxon>Campylobacter</taxon>
    </lineage>
</organism>
<evidence type="ECO:0000313" key="2">
    <source>
        <dbReference type="Proteomes" id="UP000650616"/>
    </source>
</evidence>
<gene>
    <name evidence="1" type="ORF">CCAL9337_04615</name>
</gene>
<dbReference type="SUPFAM" id="SSF47240">
    <property type="entry name" value="Ferritin-like"/>
    <property type="match status" value="1"/>
</dbReference>
<dbReference type="PANTHER" id="PTHR42782:SF4">
    <property type="entry name" value="DUF455 DOMAIN-CONTAINING PROTEIN"/>
    <property type="match status" value="1"/>
</dbReference>
<dbReference type="Pfam" id="PF04305">
    <property type="entry name" value="DUF455"/>
    <property type="match status" value="1"/>
</dbReference>
<keyword evidence="2" id="KW-1185">Reference proteome</keyword>
<evidence type="ECO:0000313" key="1">
    <source>
        <dbReference type="EMBL" id="MBE3608014.1"/>
    </source>
</evidence>
<name>A0AAW3ZS52_9BACT</name>
<dbReference type="CDD" id="cd00657">
    <property type="entry name" value="Ferritin_like"/>
    <property type="match status" value="1"/>
</dbReference>
<dbReference type="PIRSF" id="PIRSF012318">
    <property type="entry name" value="UCP012318"/>
    <property type="match status" value="1"/>
</dbReference>
<protein>
    <submittedName>
        <fullName evidence="1">Ferritin-like domain-containing protein</fullName>
    </submittedName>
</protein>
<accession>A0AAW3ZS52</accession>
<proteinExistence type="predicted"/>
<dbReference type="Proteomes" id="UP000650616">
    <property type="component" value="Unassembled WGS sequence"/>
</dbReference>
<dbReference type="EMBL" id="LIWG01000004">
    <property type="protein sequence ID" value="MBE3608014.1"/>
    <property type="molecule type" value="Genomic_DNA"/>
</dbReference>
<sequence length="271" mass="31458">MNFFDELFEIINESDISTKFNKFQIFYDKFKANEDINLKRNSPAQELKTPCYASFCDVVSMKEFNKKTKPKDKKLAFIHSVAHIEFSAIDIALDACYRFDNLPRTYYLDWLEVAQDEIRHFNMIENLLKEQGTKYGDLSVHDGLFIALCKTQESLVERMALLPRYMEANGLDANAHIIQKLQKEGGDKELIGALNVILQEEISHVSKGDKWFKFACKQLNINPNEYINIIQTLYPNSFKTSRELNEADRLKAGFSKEELEMIKNLQKSQNA</sequence>
<dbReference type="InterPro" id="IPR007402">
    <property type="entry name" value="DUF455"/>
</dbReference>
<dbReference type="PANTHER" id="PTHR42782">
    <property type="entry name" value="SI:CH73-314G15.3"/>
    <property type="match status" value="1"/>
</dbReference>